<feature type="domain" description="Mur ligase C-terminal" evidence="22">
    <location>
        <begin position="287"/>
        <end position="407"/>
    </location>
</feature>
<name>A0ABM9D5G5_9BACT</name>
<evidence type="ECO:0000256" key="14">
    <source>
        <dbReference type="ARBA" id="ARBA00030048"/>
    </source>
</evidence>
<evidence type="ECO:0000256" key="17">
    <source>
        <dbReference type="ARBA" id="ARBA00047493"/>
    </source>
</evidence>
<organism evidence="24 25">
    <name type="scientific">Trichlorobacter ammonificans</name>
    <dbReference type="NCBI Taxonomy" id="2916410"/>
    <lineage>
        <taxon>Bacteria</taxon>
        <taxon>Pseudomonadati</taxon>
        <taxon>Thermodesulfobacteriota</taxon>
        <taxon>Desulfuromonadia</taxon>
        <taxon>Geobacterales</taxon>
        <taxon>Geobacteraceae</taxon>
        <taxon>Trichlorobacter</taxon>
    </lineage>
</organism>
<evidence type="ECO:0000256" key="21">
    <source>
        <dbReference type="PIRNR" id="PIRNR001563"/>
    </source>
</evidence>
<evidence type="ECO:0000256" key="6">
    <source>
        <dbReference type="ARBA" id="ARBA00013025"/>
    </source>
</evidence>
<dbReference type="InterPro" id="IPR004101">
    <property type="entry name" value="Mur_ligase_C"/>
</dbReference>
<comment type="function">
    <text evidence="1">Functions in two distinct reactions of the de novo folate biosynthetic pathway. Catalyzes the addition of a glutamate residue to dihydropteroate (7,8-dihydropteroate or H2Pte) to form dihydrofolate (7,8-dihydrofolate monoglutamate or H2Pte-Glu). Also catalyzes successive additions of L-glutamate to tetrahydrofolate or 10-formyltetrahydrofolate or 5,10-methylenetetrahydrofolate, leading to folylpolyglutamate derivatives.</text>
</comment>
<comment type="pathway">
    <text evidence="3">Cofactor biosynthesis; tetrahydrofolylpolyglutamate biosynthesis.</text>
</comment>
<evidence type="ECO:0000256" key="3">
    <source>
        <dbReference type="ARBA" id="ARBA00005150"/>
    </source>
</evidence>
<keyword evidence="11 21" id="KW-0067">ATP-binding</keyword>
<keyword evidence="9" id="KW-0479">Metal-binding</keyword>
<evidence type="ECO:0000256" key="1">
    <source>
        <dbReference type="ARBA" id="ARBA00002714"/>
    </source>
</evidence>
<keyword evidence="8 21" id="KW-0436">Ligase</keyword>
<comment type="catalytic activity">
    <reaction evidence="17">
        <text>(6S)-5,6,7,8-tetrahydrofolyl-(gamma-L-Glu)(n) + L-glutamate + ATP = (6S)-5,6,7,8-tetrahydrofolyl-(gamma-L-Glu)(n+1) + ADP + phosphate + H(+)</text>
        <dbReference type="Rhea" id="RHEA:10580"/>
        <dbReference type="Rhea" id="RHEA-COMP:14738"/>
        <dbReference type="Rhea" id="RHEA-COMP:14740"/>
        <dbReference type="ChEBI" id="CHEBI:15378"/>
        <dbReference type="ChEBI" id="CHEBI:29985"/>
        <dbReference type="ChEBI" id="CHEBI:30616"/>
        <dbReference type="ChEBI" id="CHEBI:43474"/>
        <dbReference type="ChEBI" id="CHEBI:141005"/>
        <dbReference type="ChEBI" id="CHEBI:456216"/>
        <dbReference type="EC" id="6.3.2.17"/>
    </reaction>
</comment>
<evidence type="ECO:0000256" key="5">
    <source>
        <dbReference type="ARBA" id="ARBA00013023"/>
    </source>
</evidence>
<evidence type="ECO:0000256" key="13">
    <source>
        <dbReference type="ARBA" id="ARBA00022909"/>
    </source>
</evidence>
<dbReference type="PIRSF" id="PIRSF001563">
    <property type="entry name" value="Folylpolyglu_synth"/>
    <property type="match status" value="1"/>
</dbReference>
<keyword evidence="13" id="KW-0289">Folate biosynthesis</keyword>
<keyword evidence="25" id="KW-1185">Reference proteome</keyword>
<dbReference type="NCBIfam" id="TIGR01499">
    <property type="entry name" value="folC"/>
    <property type="match status" value="1"/>
</dbReference>
<feature type="domain" description="Mur ligase central" evidence="23">
    <location>
        <begin position="44"/>
        <end position="182"/>
    </location>
</feature>
<evidence type="ECO:0000256" key="16">
    <source>
        <dbReference type="ARBA" id="ARBA00032510"/>
    </source>
</evidence>
<keyword evidence="10 21" id="KW-0547">Nucleotide-binding</keyword>
<dbReference type="GO" id="GO:0004326">
    <property type="term" value="F:tetrahydrofolylpolyglutamate synthase activity"/>
    <property type="evidence" value="ECO:0007669"/>
    <property type="project" value="UniProtKB-EC"/>
</dbReference>
<protein>
    <recommendedName>
        <fullName evidence="7">Dihydrofolate synthase/folylpolyglutamate synthase</fullName>
        <ecNumber evidence="5">6.3.2.12</ecNumber>
        <ecNumber evidence="6">6.3.2.17</ecNumber>
    </recommendedName>
    <alternativeName>
        <fullName evidence="16">Folylpoly-gamma-glutamate synthetase-dihydrofolate synthetase</fullName>
    </alternativeName>
    <alternativeName>
        <fullName evidence="14">Folylpolyglutamate synthetase</fullName>
    </alternativeName>
    <alternativeName>
        <fullName evidence="15">Tetrahydrofolylpolyglutamate synthase</fullName>
    </alternativeName>
</protein>
<comment type="pathway">
    <text evidence="2">Cofactor biosynthesis; tetrahydrofolate biosynthesis; 7,8-dihydrofolate from 2-amino-4-hydroxy-6-hydroxymethyl-7,8-dihydropteridine diphosphate and 4-aminobenzoate: step 2/2.</text>
</comment>
<dbReference type="SUPFAM" id="SSF53623">
    <property type="entry name" value="MurD-like peptide ligases, catalytic domain"/>
    <property type="match status" value="1"/>
</dbReference>
<evidence type="ECO:0000256" key="2">
    <source>
        <dbReference type="ARBA" id="ARBA00004799"/>
    </source>
</evidence>
<proteinExistence type="inferred from homology"/>
<keyword evidence="12" id="KW-0460">Magnesium</keyword>
<dbReference type="InterPro" id="IPR013221">
    <property type="entry name" value="Mur_ligase_cen"/>
</dbReference>
<dbReference type="PANTHER" id="PTHR11136">
    <property type="entry name" value="FOLYLPOLYGLUTAMATE SYNTHASE-RELATED"/>
    <property type="match status" value="1"/>
</dbReference>
<dbReference type="EC" id="6.3.2.17" evidence="6"/>
<dbReference type="Proteomes" id="UP001295463">
    <property type="component" value="Chromosome"/>
</dbReference>
<evidence type="ECO:0000256" key="10">
    <source>
        <dbReference type="ARBA" id="ARBA00022741"/>
    </source>
</evidence>
<dbReference type="SUPFAM" id="SSF53244">
    <property type="entry name" value="MurD-like peptide ligases, peptide-binding domain"/>
    <property type="match status" value="1"/>
</dbReference>
<dbReference type="Pfam" id="PF08245">
    <property type="entry name" value="Mur_ligase_M"/>
    <property type="match status" value="1"/>
</dbReference>
<comment type="catalytic activity">
    <reaction evidence="18">
        <text>10-formyltetrahydrofolyl-(gamma-L-Glu)(n) + L-glutamate + ATP = 10-formyltetrahydrofolyl-(gamma-L-Glu)(n+1) + ADP + phosphate + H(+)</text>
        <dbReference type="Rhea" id="RHEA:51904"/>
        <dbReference type="Rhea" id="RHEA-COMP:13088"/>
        <dbReference type="Rhea" id="RHEA-COMP:14300"/>
        <dbReference type="ChEBI" id="CHEBI:15378"/>
        <dbReference type="ChEBI" id="CHEBI:29985"/>
        <dbReference type="ChEBI" id="CHEBI:30616"/>
        <dbReference type="ChEBI" id="CHEBI:43474"/>
        <dbReference type="ChEBI" id="CHEBI:134413"/>
        <dbReference type="ChEBI" id="CHEBI:456216"/>
        <dbReference type="EC" id="6.3.2.17"/>
    </reaction>
</comment>
<evidence type="ECO:0000256" key="7">
    <source>
        <dbReference type="ARBA" id="ARBA00019357"/>
    </source>
</evidence>
<evidence type="ECO:0000259" key="22">
    <source>
        <dbReference type="Pfam" id="PF02875"/>
    </source>
</evidence>
<comment type="catalytic activity">
    <reaction evidence="19">
        <text>(6R)-5,10-methylenetetrahydrofolyl-(gamma-L-Glu)(n) + L-glutamate + ATP = (6R)-5,10-methylenetetrahydrofolyl-(gamma-L-Glu)(n+1) + ADP + phosphate + H(+)</text>
        <dbReference type="Rhea" id="RHEA:51912"/>
        <dbReference type="Rhea" id="RHEA-COMP:13257"/>
        <dbReference type="Rhea" id="RHEA-COMP:13258"/>
        <dbReference type="ChEBI" id="CHEBI:15378"/>
        <dbReference type="ChEBI" id="CHEBI:29985"/>
        <dbReference type="ChEBI" id="CHEBI:30616"/>
        <dbReference type="ChEBI" id="CHEBI:43474"/>
        <dbReference type="ChEBI" id="CHEBI:136572"/>
        <dbReference type="ChEBI" id="CHEBI:456216"/>
        <dbReference type="EC" id="6.3.2.17"/>
    </reaction>
</comment>
<reference evidence="24 25" key="1">
    <citation type="submission" date="2022-03" db="EMBL/GenBank/DDBJ databases">
        <authorList>
            <person name="Koch H."/>
        </authorList>
    </citation>
    <scope>NUCLEOTIDE SEQUENCE [LARGE SCALE GENOMIC DNA]</scope>
    <source>
        <strain evidence="24 25">G1</strain>
    </source>
</reference>
<comment type="similarity">
    <text evidence="4 21">Belongs to the folylpolyglutamate synthase family.</text>
</comment>
<dbReference type="InterPro" id="IPR036615">
    <property type="entry name" value="Mur_ligase_C_dom_sf"/>
</dbReference>
<evidence type="ECO:0000256" key="11">
    <source>
        <dbReference type="ARBA" id="ARBA00022840"/>
    </source>
</evidence>
<dbReference type="InterPro" id="IPR001645">
    <property type="entry name" value="Folylpolyglutamate_synth"/>
</dbReference>
<dbReference type="GO" id="GO:0008841">
    <property type="term" value="F:dihydrofolate synthase activity"/>
    <property type="evidence" value="ECO:0007669"/>
    <property type="project" value="UniProtKB-EC"/>
</dbReference>
<evidence type="ECO:0000256" key="8">
    <source>
        <dbReference type="ARBA" id="ARBA00022598"/>
    </source>
</evidence>
<evidence type="ECO:0000256" key="12">
    <source>
        <dbReference type="ARBA" id="ARBA00022842"/>
    </source>
</evidence>
<dbReference type="Pfam" id="PF02875">
    <property type="entry name" value="Mur_ligase_C"/>
    <property type="match status" value="1"/>
</dbReference>
<evidence type="ECO:0000256" key="18">
    <source>
        <dbReference type="ARBA" id="ARBA00047808"/>
    </source>
</evidence>
<comment type="catalytic activity">
    <reaction evidence="20">
        <text>7,8-dihydropteroate + L-glutamate + ATP = 7,8-dihydrofolate + ADP + phosphate + H(+)</text>
        <dbReference type="Rhea" id="RHEA:23584"/>
        <dbReference type="ChEBI" id="CHEBI:15378"/>
        <dbReference type="ChEBI" id="CHEBI:17839"/>
        <dbReference type="ChEBI" id="CHEBI:29985"/>
        <dbReference type="ChEBI" id="CHEBI:30616"/>
        <dbReference type="ChEBI" id="CHEBI:43474"/>
        <dbReference type="ChEBI" id="CHEBI:57451"/>
        <dbReference type="ChEBI" id="CHEBI:456216"/>
        <dbReference type="EC" id="6.3.2.12"/>
    </reaction>
</comment>
<evidence type="ECO:0000259" key="23">
    <source>
        <dbReference type="Pfam" id="PF08245"/>
    </source>
</evidence>
<dbReference type="RefSeq" id="WP_305731351.1">
    <property type="nucleotide sequence ID" value="NZ_OW150024.1"/>
</dbReference>
<dbReference type="EC" id="6.3.2.12" evidence="5"/>
<evidence type="ECO:0000313" key="24">
    <source>
        <dbReference type="EMBL" id="CAH2030415.1"/>
    </source>
</evidence>
<evidence type="ECO:0000256" key="19">
    <source>
        <dbReference type="ARBA" id="ARBA00049035"/>
    </source>
</evidence>
<sequence length="428" mass="44821">MAASQRLAEIFGRRRFAIRPGTERISGLLARLDHPERAFSSIHVVGTNGKGSTASFLAAMLTAAGCRTGLFTSPHLISYHERFQIDGALIAQDALERMLDRVLAVAAPEDTFFELTTALACCWFAENGVTVAVLEAGMGGRSDATAAVPALCTLITPVSRDHSQWLGETTAAIAAEKAAIAEAGTPLLSARQEPAVLAVLAEQCALRGQELLLCGRNFDVARRGDGSLCYRDADIRLEGLVPGLVGNYQSGNAALAIAGARSVARQLGLPLTGEQIRRGIAAARWPGRMELIRLDGGGRLLLDGAHNPAGAVALAEALREYQATRITLLLGLMEDKDIDGILGALGPLAQIIVTVEPRQERALSAQRLAEFCEQRGIPVLVGGTVPEGVAAARARTGVGDLLVAAGSLFVVGEVKAALAGQVCEAVRG</sequence>
<evidence type="ECO:0000256" key="4">
    <source>
        <dbReference type="ARBA" id="ARBA00008276"/>
    </source>
</evidence>
<evidence type="ECO:0000256" key="15">
    <source>
        <dbReference type="ARBA" id="ARBA00030592"/>
    </source>
</evidence>
<dbReference type="EMBL" id="OW150024">
    <property type="protein sequence ID" value="CAH2030415.1"/>
    <property type="molecule type" value="Genomic_DNA"/>
</dbReference>
<dbReference type="Gene3D" id="3.90.190.20">
    <property type="entry name" value="Mur ligase, C-terminal domain"/>
    <property type="match status" value="1"/>
</dbReference>
<evidence type="ECO:0000313" key="25">
    <source>
        <dbReference type="Proteomes" id="UP001295463"/>
    </source>
</evidence>
<dbReference type="Gene3D" id="3.40.1190.10">
    <property type="entry name" value="Mur-like, catalytic domain"/>
    <property type="match status" value="1"/>
</dbReference>
<evidence type="ECO:0000256" key="9">
    <source>
        <dbReference type="ARBA" id="ARBA00022723"/>
    </source>
</evidence>
<accession>A0ABM9D5G5</accession>
<evidence type="ECO:0000256" key="20">
    <source>
        <dbReference type="ARBA" id="ARBA00049161"/>
    </source>
</evidence>
<dbReference type="PANTHER" id="PTHR11136:SF0">
    <property type="entry name" value="DIHYDROFOLATE SYNTHETASE-RELATED"/>
    <property type="match status" value="1"/>
</dbReference>
<dbReference type="InterPro" id="IPR036565">
    <property type="entry name" value="Mur-like_cat_sf"/>
</dbReference>
<gene>
    <name evidence="24" type="ORF">GEAMG1_0598</name>
</gene>